<feature type="domain" description="N-acetyltransferase" evidence="1">
    <location>
        <begin position="4"/>
        <end position="153"/>
    </location>
</feature>
<dbReference type="RefSeq" id="WP_036681853.1">
    <property type="nucleotide sequence ID" value="NZ_MKQP01000045.1"/>
</dbReference>
<sequence>MNNYRIERVIYDDLERLIPLFDEYRVFYGAVSDLDGARAFLSDRLKLNDSVIFIAVEGEGEEKRAWGFTQLYPSFSSVSMERLWILNDLYVTTELRGHGLGSKLLESARAHALATNTKGLSLTTMMANVGAQRLYEAHGYIRDDDFYTYNLFF</sequence>
<dbReference type="Proteomes" id="UP000187465">
    <property type="component" value="Unassembled WGS sequence"/>
</dbReference>
<reference evidence="2 3" key="1">
    <citation type="submission" date="2016-10" db="EMBL/GenBank/DDBJ databases">
        <title>Paenibacillus species isolates.</title>
        <authorList>
            <person name="Beno S.M."/>
        </authorList>
    </citation>
    <scope>NUCLEOTIDE SEQUENCE [LARGE SCALE GENOMIC DNA]</scope>
    <source>
        <strain evidence="2 3">FSL H7-0604</strain>
    </source>
</reference>
<proteinExistence type="predicted"/>
<accession>A0A1R0X020</accession>
<evidence type="ECO:0000313" key="3">
    <source>
        <dbReference type="Proteomes" id="UP000187465"/>
    </source>
</evidence>
<protein>
    <recommendedName>
        <fullName evidence="1">N-acetyltransferase domain-containing protein</fullName>
    </recommendedName>
</protein>
<dbReference type="Pfam" id="PF00583">
    <property type="entry name" value="Acetyltransf_1"/>
    <property type="match status" value="1"/>
</dbReference>
<name>A0A1R0X020_9BACL</name>
<dbReference type="InterPro" id="IPR000182">
    <property type="entry name" value="GNAT_dom"/>
</dbReference>
<gene>
    <name evidence="2" type="ORF">BJP51_03525</name>
</gene>
<comment type="caution">
    <text evidence="2">The sequence shown here is derived from an EMBL/GenBank/DDBJ whole genome shotgun (WGS) entry which is preliminary data.</text>
</comment>
<evidence type="ECO:0000313" key="2">
    <source>
        <dbReference type="EMBL" id="OMD25335.1"/>
    </source>
</evidence>
<evidence type="ECO:0000259" key="1">
    <source>
        <dbReference type="PROSITE" id="PS51186"/>
    </source>
</evidence>
<dbReference type="InterPro" id="IPR016181">
    <property type="entry name" value="Acyl_CoA_acyltransferase"/>
</dbReference>
<dbReference type="CDD" id="cd04301">
    <property type="entry name" value="NAT_SF"/>
    <property type="match status" value="1"/>
</dbReference>
<dbReference type="EMBL" id="MKQP01000045">
    <property type="protein sequence ID" value="OMD25335.1"/>
    <property type="molecule type" value="Genomic_DNA"/>
</dbReference>
<dbReference type="SUPFAM" id="SSF55729">
    <property type="entry name" value="Acyl-CoA N-acyltransferases (Nat)"/>
    <property type="match status" value="1"/>
</dbReference>
<dbReference type="GO" id="GO:0016747">
    <property type="term" value="F:acyltransferase activity, transferring groups other than amino-acyl groups"/>
    <property type="evidence" value="ECO:0007669"/>
    <property type="project" value="InterPro"/>
</dbReference>
<dbReference type="AlphaFoldDB" id="A0A1R0X020"/>
<dbReference type="PROSITE" id="PS51186">
    <property type="entry name" value="GNAT"/>
    <property type="match status" value="1"/>
</dbReference>
<organism evidence="2 3">
    <name type="scientific">Paenibacillus odorifer</name>
    <dbReference type="NCBI Taxonomy" id="189426"/>
    <lineage>
        <taxon>Bacteria</taxon>
        <taxon>Bacillati</taxon>
        <taxon>Bacillota</taxon>
        <taxon>Bacilli</taxon>
        <taxon>Bacillales</taxon>
        <taxon>Paenibacillaceae</taxon>
        <taxon>Paenibacillus</taxon>
    </lineage>
</organism>
<dbReference type="Gene3D" id="3.40.630.30">
    <property type="match status" value="1"/>
</dbReference>